<protein>
    <submittedName>
        <fullName evidence="2">Uncharacterized protein</fullName>
    </submittedName>
</protein>
<evidence type="ECO:0000256" key="1">
    <source>
        <dbReference type="SAM" id="MobiDB-lite"/>
    </source>
</evidence>
<comment type="caution">
    <text evidence="2">The sequence shown here is derived from an EMBL/GenBank/DDBJ whole genome shotgun (WGS) entry which is preliminary data.</text>
</comment>
<name>A0A7J8H1D2_ROUAE</name>
<organism evidence="2 3">
    <name type="scientific">Rousettus aegyptiacus</name>
    <name type="common">Egyptian fruit bat</name>
    <name type="synonym">Pteropus aegyptiacus</name>
    <dbReference type="NCBI Taxonomy" id="9407"/>
    <lineage>
        <taxon>Eukaryota</taxon>
        <taxon>Metazoa</taxon>
        <taxon>Chordata</taxon>
        <taxon>Craniata</taxon>
        <taxon>Vertebrata</taxon>
        <taxon>Euteleostomi</taxon>
        <taxon>Mammalia</taxon>
        <taxon>Eutheria</taxon>
        <taxon>Laurasiatheria</taxon>
        <taxon>Chiroptera</taxon>
        <taxon>Yinpterochiroptera</taxon>
        <taxon>Pteropodoidea</taxon>
        <taxon>Pteropodidae</taxon>
        <taxon>Rousettinae</taxon>
        <taxon>Rousettus</taxon>
    </lineage>
</organism>
<proteinExistence type="predicted"/>
<evidence type="ECO:0000313" key="2">
    <source>
        <dbReference type="EMBL" id="KAF6466123.1"/>
    </source>
</evidence>
<dbReference type="Proteomes" id="UP000593571">
    <property type="component" value="Unassembled WGS sequence"/>
</dbReference>
<reference evidence="2 3" key="1">
    <citation type="journal article" date="2020" name="Nature">
        <title>Six reference-quality genomes reveal evolution of bat adaptations.</title>
        <authorList>
            <person name="Jebb D."/>
            <person name="Huang Z."/>
            <person name="Pippel M."/>
            <person name="Hughes G.M."/>
            <person name="Lavrichenko K."/>
            <person name="Devanna P."/>
            <person name="Winkler S."/>
            <person name="Jermiin L.S."/>
            <person name="Skirmuntt E.C."/>
            <person name="Katzourakis A."/>
            <person name="Burkitt-Gray L."/>
            <person name="Ray D.A."/>
            <person name="Sullivan K.A.M."/>
            <person name="Roscito J.G."/>
            <person name="Kirilenko B.M."/>
            <person name="Davalos L.M."/>
            <person name="Corthals A.P."/>
            <person name="Power M.L."/>
            <person name="Jones G."/>
            <person name="Ransome R.D."/>
            <person name="Dechmann D.K.N."/>
            <person name="Locatelli A.G."/>
            <person name="Puechmaille S.J."/>
            <person name="Fedrigo O."/>
            <person name="Jarvis E.D."/>
            <person name="Hiller M."/>
            <person name="Vernes S.C."/>
            <person name="Myers E.W."/>
            <person name="Teeling E.C."/>
        </authorList>
    </citation>
    <scope>NUCLEOTIDE SEQUENCE [LARGE SCALE GENOMIC DNA]</scope>
    <source>
        <strain evidence="2">MRouAeg1</strain>
        <tissue evidence="2">Muscle</tissue>
    </source>
</reference>
<gene>
    <name evidence="2" type="ORF">HJG63_011415</name>
</gene>
<accession>A0A7J8H1D2</accession>
<keyword evidence="3" id="KW-1185">Reference proteome</keyword>
<evidence type="ECO:0000313" key="3">
    <source>
        <dbReference type="Proteomes" id="UP000593571"/>
    </source>
</evidence>
<feature type="region of interest" description="Disordered" evidence="1">
    <location>
        <begin position="174"/>
        <end position="204"/>
    </location>
</feature>
<feature type="compositionally biased region" description="Polar residues" evidence="1">
    <location>
        <begin position="174"/>
        <end position="197"/>
    </location>
</feature>
<dbReference type="AlphaFoldDB" id="A0A7J8H1D2"/>
<dbReference type="EMBL" id="JACASE010000005">
    <property type="protein sequence ID" value="KAF6466123.1"/>
    <property type="molecule type" value="Genomic_DNA"/>
</dbReference>
<sequence>MPRDAGSAACSEPTCVVAAAPRSHVLLISLWLTNANWRASDRTELVLCRPRDFILNGRAFDVVPSSPVKHMCGTHLWTCVSVSHWVSHGCFRRTPGLLRSSPKVPPTAGGACRCRLHRTSGSSFAPPPSRTHPVCQHVPRAAPSDTLVPTAQASSPMSTTVTVRRPLWPLRLVTAQQTGRPSSTQASKDVPSRSEQAASPHASL</sequence>